<evidence type="ECO:0000256" key="3">
    <source>
        <dbReference type="SAM" id="MobiDB-lite"/>
    </source>
</evidence>
<evidence type="ECO:0000259" key="4">
    <source>
        <dbReference type="Pfam" id="PF00338"/>
    </source>
</evidence>
<dbReference type="GO" id="GO:1990904">
    <property type="term" value="C:ribonucleoprotein complex"/>
    <property type="evidence" value="ECO:0007669"/>
    <property type="project" value="UniProtKB-KW"/>
</dbReference>
<proteinExistence type="predicted"/>
<keyword evidence="1 5" id="KW-0689">Ribosomal protein</keyword>
<geneLocation type="mitochondrion" evidence="5"/>
<dbReference type="Pfam" id="PF00338">
    <property type="entry name" value="Ribosomal_S10"/>
    <property type="match status" value="1"/>
</dbReference>
<feature type="region of interest" description="Disordered" evidence="3">
    <location>
        <begin position="1"/>
        <end position="25"/>
    </location>
</feature>
<reference evidence="5" key="1">
    <citation type="journal article" date="2019" name="Sci. Rep.">
        <title>Horizontally-acquired genetic elements in the mitochondrial genome of a centrohelid Marophrys sp. SRT127.</title>
        <authorList>
            <person name="Nishimura Y."/>
            <person name="Shiratori T."/>
            <person name="Ishida K."/>
            <person name="Hashimoto T."/>
            <person name="Ohkuma M."/>
            <person name="Inagaki Y."/>
        </authorList>
    </citation>
    <scope>NUCLEOTIDE SEQUENCE</scope>
    <source>
        <strain evidence="5">SRT127</strain>
    </source>
</reference>
<dbReference type="AlphaFoldDB" id="A0A455RGC9"/>
<evidence type="ECO:0000256" key="2">
    <source>
        <dbReference type="ARBA" id="ARBA00023274"/>
    </source>
</evidence>
<dbReference type="InterPro" id="IPR036838">
    <property type="entry name" value="Ribosomal_uS10_dom_sf"/>
</dbReference>
<sequence length="163" mass="19004">MMTSWKKNFVQDQAKTGPSTTSSKARMLRRQFCADTSKQADTLPKIAVCLASFKPINRKRELAMNLARDHNLHIESTVDFKKKNQLLLSVIAGPHVHKKSRDQYKMQIYRGLFVLVVNTREEYKRFLTYKKQLYRLQVDEGMQLSFAYLRDEVCCLSSRFCSA</sequence>
<dbReference type="Gene3D" id="3.30.70.600">
    <property type="entry name" value="Ribosomal protein S10 domain"/>
    <property type="match status" value="1"/>
</dbReference>
<keyword evidence="5" id="KW-0496">Mitochondrion</keyword>
<feature type="compositionally biased region" description="Polar residues" evidence="3">
    <location>
        <begin position="1"/>
        <end position="24"/>
    </location>
</feature>
<organism evidence="5">
    <name type="scientific">Marophrys sp. SRT127</name>
    <dbReference type="NCBI Taxonomy" id="2488311"/>
    <lineage>
        <taxon>Eukaryota</taxon>
        <taxon>Haptista</taxon>
        <taxon>Centroplasthelida</taxon>
        <taxon>Panacanthocystida</taxon>
        <taxon>Acanthocystida</taxon>
        <taxon>Marophrys</taxon>
    </lineage>
</organism>
<evidence type="ECO:0000256" key="1">
    <source>
        <dbReference type="ARBA" id="ARBA00022980"/>
    </source>
</evidence>
<name>A0A455RGC9_9EUKA</name>
<protein>
    <submittedName>
        <fullName evidence="5">Ribosomal protein S10</fullName>
    </submittedName>
</protein>
<accession>A0A455RGC9</accession>
<feature type="domain" description="Small ribosomal subunit protein uS10" evidence="4">
    <location>
        <begin position="63"/>
        <end position="130"/>
    </location>
</feature>
<keyword evidence="2" id="KW-0687">Ribonucleoprotein</keyword>
<dbReference type="EMBL" id="AP019310">
    <property type="protein sequence ID" value="BBH42932.1"/>
    <property type="molecule type" value="Genomic_DNA"/>
</dbReference>
<evidence type="ECO:0000313" key="5">
    <source>
        <dbReference type="EMBL" id="BBH42932.1"/>
    </source>
</evidence>
<dbReference type="InterPro" id="IPR027486">
    <property type="entry name" value="Ribosomal_uS10_dom"/>
</dbReference>
<gene>
    <name evidence="5" type="primary">rps10</name>
</gene>
<dbReference type="SUPFAM" id="SSF54999">
    <property type="entry name" value="Ribosomal protein S10"/>
    <property type="match status" value="1"/>
</dbReference>
<dbReference type="GO" id="GO:0005840">
    <property type="term" value="C:ribosome"/>
    <property type="evidence" value="ECO:0007669"/>
    <property type="project" value="UniProtKB-KW"/>
</dbReference>